<dbReference type="InterPro" id="IPR050177">
    <property type="entry name" value="Lipid_A_modif_metabolic_enz"/>
</dbReference>
<dbReference type="Pfam" id="PF01370">
    <property type="entry name" value="Epimerase"/>
    <property type="match status" value="1"/>
</dbReference>
<dbReference type="SUPFAM" id="SSF51735">
    <property type="entry name" value="NAD(P)-binding Rossmann-fold domains"/>
    <property type="match status" value="1"/>
</dbReference>
<evidence type="ECO:0000259" key="1">
    <source>
        <dbReference type="Pfam" id="PF01370"/>
    </source>
</evidence>
<evidence type="ECO:0000313" key="3">
    <source>
        <dbReference type="Proteomes" id="UP000677244"/>
    </source>
</evidence>
<dbReference type="PANTHER" id="PTHR43245">
    <property type="entry name" value="BIFUNCTIONAL POLYMYXIN RESISTANCE PROTEIN ARNA"/>
    <property type="match status" value="1"/>
</dbReference>
<keyword evidence="3" id="KW-1185">Reference proteome</keyword>
<feature type="domain" description="NAD-dependent epimerase/dehydratase" evidence="1">
    <location>
        <begin position="5"/>
        <end position="229"/>
    </location>
</feature>
<evidence type="ECO:0000313" key="2">
    <source>
        <dbReference type="EMBL" id="MBO9202554.1"/>
    </source>
</evidence>
<dbReference type="InterPro" id="IPR036291">
    <property type="entry name" value="NAD(P)-bd_dom_sf"/>
</dbReference>
<dbReference type="RefSeq" id="WP_209140599.1">
    <property type="nucleotide sequence ID" value="NZ_JAGHKO010000004.1"/>
</dbReference>
<dbReference type="Gene3D" id="3.40.50.720">
    <property type="entry name" value="NAD(P)-binding Rossmann-like Domain"/>
    <property type="match status" value="1"/>
</dbReference>
<dbReference type="Proteomes" id="UP000677244">
    <property type="component" value="Unassembled WGS sequence"/>
</dbReference>
<gene>
    <name evidence="2" type="ORF">J7I42_19860</name>
</gene>
<comment type="caution">
    <text evidence="2">The sequence shown here is derived from an EMBL/GenBank/DDBJ whole genome shotgun (WGS) entry which is preliminary data.</text>
</comment>
<dbReference type="EMBL" id="JAGHKO010000004">
    <property type="protein sequence ID" value="MBO9202554.1"/>
    <property type="molecule type" value="Genomic_DNA"/>
</dbReference>
<organism evidence="2 3">
    <name type="scientific">Niastella soli</name>
    <dbReference type="NCBI Taxonomy" id="2821487"/>
    <lineage>
        <taxon>Bacteria</taxon>
        <taxon>Pseudomonadati</taxon>
        <taxon>Bacteroidota</taxon>
        <taxon>Chitinophagia</taxon>
        <taxon>Chitinophagales</taxon>
        <taxon>Chitinophagaceae</taxon>
        <taxon>Niastella</taxon>
    </lineage>
</organism>
<sequence length="331" mass="37633">MKEKVLITGASGFIGFHLIEELLLRKLDVYAAVRPGSNIKHLKEFNIRFCELDYTNEQLLAKQLAAGGFNYIIHAAGATRARSQQMYDTINASYAFNLASAAVEALGRELKKFVLVSSLAAVGPLDSRLRLITEDTTAAPVTAYGRSKLLAEQKLKTLLSLPLIIMRPTAVYGPRERDIFIMLRSIHRGIEPYIGRVVDQHLSFIYVKDLAAVTINSLFSNLSNETFNISDGESYDQYELANVAKQILNKKTLRLHLPYRMVKGMAFAMEKWSGWRGKTPVLNREKLHELTAINWECSIEKAKTQLSFSPRYSLKQGLWETLQWYRLNKWL</sequence>
<reference evidence="2 3" key="1">
    <citation type="submission" date="2021-03" db="EMBL/GenBank/DDBJ databases">
        <title>Assistant Professor.</title>
        <authorList>
            <person name="Huq M.A."/>
        </authorList>
    </citation>
    <scope>NUCLEOTIDE SEQUENCE [LARGE SCALE GENOMIC DNA]</scope>
    <source>
        <strain evidence="2 3">MAH-29</strain>
    </source>
</reference>
<dbReference type="InterPro" id="IPR001509">
    <property type="entry name" value="Epimerase_deHydtase"/>
</dbReference>
<protein>
    <submittedName>
        <fullName evidence="2">NAD-dependent epimerase/dehydratase family protein</fullName>
    </submittedName>
</protein>
<accession>A0ABS3YXH6</accession>
<dbReference type="PANTHER" id="PTHR43245:SF58">
    <property type="entry name" value="BLL5923 PROTEIN"/>
    <property type="match status" value="1"/>
</dbReference>
<name>A0ABS3YXH6_9BACT</name>
<proteinExistence type="predicted"/>